<name>A0A919BWA8_STRFL</name>
<organism evidence="3 4">
    <name type="scientific">Streptomyces filamentosus</name>
    <name type="common">Streptomyces roseosporus</name>
    <dbReference type="NCBI Taxonomy" id="67294"/>
    <lineage>
        <taxon>Bacteria</taxon>
        <taxon>Bacillati</taxon>
        <taxon>Actinomycetota</taxon>
        <taxon>Actinomycetes</taxon>
        <taxon>Kitasatosporales</taxon>
        <taxon>Streptomycetaceae</taxon>
        <taxon>Streptomyces</taxon>
    </lineage>
</organism>
<keyword evidence="2" id="KW-0472">Membrane</keyword>
<reference evidence="3" key="1">
    <citation type="journal article" date="2014" name="Int. J. Syst. Evol. Microbiol.">
        <title>Complete genome sequence of Corynebacterium casei LMG S-19264T (=DSM 44701T), isolated from a smear-ripened cheese.</title>
        <authorList>
            <consortium name="US DOE Joint Genome Institute (JGI-PGF)"/>
            <person name="Walter F."/>
            <person name="Albersmeier A."/>
            <person name="Kalinowski J."/>
            <person name="Ruckert C."/>
        </authorList>
    </citation>
    <scope>NUCLEOTIDE SEQUENCE</scope>
    <source>
        <strain evidence="3">JCM 4122</strain>
    </source>
</reference>
<evidence type="ECO:0000256" key="2">
    <source>
        <dbReference type="SAM" id="Phobius"/>
    </source>
</evidence>
<keyword evidence="2" id="KW-1133">Transmembrane helix</keyword>
<dbReference type="Proteomes" id="UP000632849">
    <property type="component" value="Unassembled WGS sequence"/>
</dbReference>
<evidence type="ECO:0000313" key="4">
    <source>
        <dbReference type="Proteomes" id="UP000632849"/>
    </source>
</evidence>
<evidence type="ECO:0000256" key="1">
    <source>
        <dbReference type="SAM" id="MobiDB-lite"/>
    </source>
</evidence>
<protein>
    <submittedName>
        <fullName evidence="3">Uncharacterized protein</fullName>
    </submittedName>
</protein>
<feature type="transmembrane region" description="Helical" evidence="2">
    <location>
        <begin position="149"/>
        <end position="172"/>
    </location>
</feature>
<sequence length="235" mass="23824">MPSSSHPPFSKGQADPAAATPAAGCTGCPLRSTCARADPTLVECAVTGALPPPALPSHAPSPAPGTELDITEVVSRGVETAVGAAFGLGWTDLLAAVIERTNATDSSGNEVDWGRLQLGRNLLCLALVNLVPLHGAPASRWAADAVTTYGLAAPLVPAGAVLGVAGAVFIGAGINHPVGLLCRAALSVATTTGRLTWRFARSRLGWILTRPVIWAGVSGLVIVTWRAVVHLLAGA</sequence>
<dbReference type="AlphaFoldDB" id="A0A919BWA8"/>
<dbReference type="RefSeq" id="WP_190044206.1">
    <property type="nucleotide sequence ID" value="NZ_JBHMCL010000031.1"/>
</dbReference>
<reference evidence="3" key="2">
    <citation type="submission" date="2020-09" db="EMBL/GenBank/DDBJ databases">
        <authorList>
            <person name="Sun Q."/>
            <person name="Ohkuma M."/>
        </authorList>
    </citation>
    <scope>NUCLEOTIDE SEQUENCE</scope>
    <source>
        <strain evidence="3">JCM 4122</strain>
    </source>
</reference>
<accession>A0A919BWA8</accession>
<dbReference type="EMBL" id="BNBE01000003">
    <property type="protein sequence ID" value="GHG22875.1"/>
    <property type="molecule type" value="Genomic_DNA"/>
</dbReference>
<gene>
    <name evidence="3" type="ORF">GCM10017667_68620</name>
</gene>
<proteinExistence type="predicted"/>
<feature type="region of interest" description="Disordered" evidence="1">
    <location>
        <begin position="1"/>
        <end position="22"/>
    </location>
</feature>
<comment type="caution">
    <text evidence="3">The sequence shown here is derived from an EMBL/GenBank/DDBJ whole genome shotgun (WGS) entry which is preliminary data.</text>
</comment>
<keyword evidence="2" id="KW-0812">Transmembrane</keyword>
<keyword evidence="4" id="KW-1185">Reference proteome</keyword>
<evidence type="ECO:0000313" key="3">
    <source>
        <dbReference type="EMBL" id="GHG22875.1"/>
    </source>
</evidence>
<feature type="transmembrane region" description="Helical" evidence="2">
    <location>
        <begin position="212"/>
        <end position="233"/>
    </location>
</feature>